<feature type="domain" description="Mammalian cell entry C-terminal" evidence="4">
    <location>
        <begin position="114"/>
        <end position="298"/>
    </location>
</feature>
<name>A0A318LQP9_9PSEU</name>
<comment type="caution">
    <text evidence="5">The sequence shown here is derived from an EMBL/GenBank/DDBJ whole genome shotgun (WGS) entry which is preliminary data.</text>
</comment>
<gene>
    <name evidence="5" type="ORF">BA062_08310</name>
</gene>
<evidence type="ECO:0000313" key="5">
    <source>
        <dbReference type="EMBL" id="PXY36842.1"/>
    </source>
</evidence>
<dbReference type="InterPro" id="IPR024516">
    <property type="entry name" value="Mce_C"/>
</dbReference>
<proteinExistence type="predicted"/>
<dbReference type="Pfam" id="PF11887">
    <property type="entry name" value="Mce4_CUP1"/>
    <property type="match status" value="1"/>
</dbReference>
<dbReference type="EMBL" id="MASU01000005">
    <property type="protein sequence ID" value="PXY36842.1"/>
    <property type="molecule type" value="Genomic_DNA"/>
</dbReference>
<feature type="signal peptide" evidence="2">
    <location>
        <begin position="1"/>
        <end position="22"/>
    </location>
</feature>
<dbReference type="InterPro" id="IPR003399">
    <property type="entry name" value="Mce/MlaD"/>
</dbReference>
<dbReference type="GO" id="GO:0005576">
    <property type="term" value="C:extracellular region"/>
    <property type="evidence" value="ECO:0007669"/>
    <property type="project" value="TreeGrafter"/>
</dbReference>
<dbReference type="PANTHER" id="PTHR33371:SF15">
    <property type="entry name" value="LIPOPROTEIN LPRN"/>
    <property type="match status" value="1"/>
</dbReference>
<keyword evidence="2" id="KW-0732">Signal</keyword>
<dbReference type="InterPro" id="IPR005693">
    <property type="entry name" value="Mce"/>
</dbReference>
<accession>A0A318LQP9</accession>
<organism evidence="5 6">
    <name type="scientific">Prauserella flavalba</name>
    <dbReference type="NCBI Taxonomy" id="1477506"/>
    <lineage>
        <taxon>Bacteria</taxon>
        <taxon>Bacillati</taxon>
        <taxon>Actinomycetota</taxon>
        <taxon>Actinomycetes</taxon>
        <taxon>Pseudonocardiales</taxon>
        <taxon>Pseudonocardiaceae</taxon>
        <taxon>Prauserella</taxon>
    </lineage>
</organism>
<evidence type="ECO:0000259" key="4">
    <source>
        <dbReference type="Pfam" id="PF11887"/>
    </source>
</evidence>
<protein>
    <submittedName>
        <fullName evidence="5">Mammalian cell entry protein</fullName>
    </submittedName>
</protein>
<feature type="region of interest" description="Disordered" evidence="1">
    <location>
        <begin position="107"/>
        <end position="129"/>
    </location>
</feature>
<evidence type="ECO:0000256" key="1">
    <source>
        <dbReference type="SAM" id="MobiDB-lite"/>
    </source>
</evidence>
<dbReference type="Proteomes" id="UP000247892">
    <property type="component" value="Unassembled WGS sequence"/>
</dbReference>
<evidence type="ECO:0000259" key="3">
    <source>
        <dbReference type="Pfam" id="PF02470"/>
    </source>
</evidence>
<dbReference type="PANTHER" id="PTHR33371">
    <property type="entry name" value="INTERMEMBRANE PHOSPHOLIPID TRANSPORT SYSTEM BINDING PROTEIN MLAD-RELATED"/>
    <property type="match status" value="1"/>
</dbReference>
<dbReference type="InterPro" id="IPR052336">
    <property type="entry name" value="MlaD_Phospholipid_Transporter"/>
</dbReference>
<keyword evidence="6" id="KW-1185">Reference proteome</keyword>
<dbReference type="Pfam" id="PF02470">
    <property type="entry name" value="MlaD"/>
    <property type="match status" value="1"/>
</dbReference>
<evidence type="ECO:0000256" key="2">
    <source>
        <dbReference type="SAM" id="SignalP"/>
    </source>
</evidence>
<evidence type="ECO:0000313" key="6">
    <source>
        <dbReference type="Proteomes" id="UP000247892"/>
    </source>
</evidence>
<feature type="domain" description="Mce/MlaD" evidence="3">
    <location>
        <begin position="33"/>
        <end position="107"/>
    </location>
</feature>
<dbReference type="NCBIfam" id="TIGR00996">
    <property type="entry name" value="Mtu_fam_mce"/>
    <property type="match status" value="1"/>
</dbReference>
<dbReference type="AlphaFoldDB" id="A0A318LQP9"/>
<sequence length="341" mass="35226">MVLPVLATAALAAGCGFSLQNAAGLSGAEGPVYRVTAEFPDAAGLPVGGTVRIGQATVGRVAEIRTGDYHAIVELDIQSDVELPASTRARLELTSALGEEFVALEPPRRREGPTLEERPAIPLERTSRGPDVESTLAVVGTLLSGSGIDQVRTIVTEANTMLGGRAGKVRGLLAELDTVLGSLDARSGELISVIDSMHALSGQLADSRPTLEAALTEIRPAVRALLAERERFTALLGNVASLGTAAQGLLDETGSAFTGQLAELRPVLDNLASLEGGLGPTLTSLQNFAVLLQDATPGDYLMLDGTLEVPLTIAEILNPDFGGASQPVVGDLRALLEGGAR</sequence>
<feature type="chain" id="PRO_5038400985" evidence="2">
    <location>
        <begin position="23"/>
        <end position="341"/>
    </location>
</feature>
<reference evidence="5 6" key="1">
    <citation type="submission" date="2016-07" db="EMBL/GenBank/DDBJ databases">
        <title>Draft genome sequence of Prauserella sp. YIM 121212, isolated from alkaline soil.</title>
        <authorList>
            <person name="Ruckert C."/>
            <person name="Albersmeier A."/>
            <person name="Jiang C.-L."/>
            <person name="Jiang Y."/>
            <person name="Kalinowski J."/>
            <person name="Schneider O."/>
            <person name="Winkler A."/>
            <person name="Zotchev S.B."/>
        </authorList>
    </citation>
    <scope>NUCLEOTIDE SEQUENCE [LARGE SCALE GENOMIC DNA]</scope>
    <source>
        <strain evidence="5 6">YIM 121212</strain>
    </source>
</reference>